<dbReference type="STRING" id="980251.GCA_001642875_03872"/>
<evidence type="ECO:0000313" key="2">
    <source>
        <dbReference type="EMBL" id="QEG25167.1"/>
    </source>
</evidence>
<protein>
    <submittedName>
        <fullName evidence="2">Uncharacterized protein</fullName>
    </submittedName>
</protein>
<keyword evidence="1" id="KW-1133">Transmembrane helix</keyword>
<dbReference type="AlphaFoldDB" id="A0A5B9PEL7"/>
<evidence type="ECO:0000256" key="1">
    <source>
        <dbReference type="SAM" id="Phobius"/>
    </source>
</evidence>
<keyword evidence="3" id="KW-1185">Reference proteome</keyword>
<dbReference type="KEGG" id="mff:MFFC18_50910"/>
<proteinExistence type="predicted"/>
<evidence type="ECO:0000313" key="3">
    <source>
        <dbReference type="Proteomes" id="UP000322214"/>
    </source>
</evidence>
<dbReference type="EMBL" id="CP042912">
    <property type="protein sequence ID" value="QEG25167.1"/>
    <property type="molecule type" value="Genomic_DNA"/>
</dbReference>
<reference evidence="2 3" key="1">
    <citation type="submission" date="2019-08" db="EMBL/GenBank/DDBJ databases">
        <title>Deep-cultivation of Planctomycetes and their phenomic and genomic characterization uncovers novel biology.</title>
        <authorList>
            <person name="Wiegand S."/>
            <person name="Jogler M."/>
            <person name="Boedeker C."/>
            <person name="Pinto D."/>
            <person name="Vollmers J."/>
            <person name="Rivas-Marin E."/>
            <person name="Kohn T."/>
            <person name="Peeters S.H."/>
            <person name="Heuer A."/>
            <person name="Rast P."/>
            <person name="Oberbeckmann S."/>
            <person name="Bunk B."/>
            <person name="Jeske O."/>
            <person name="Meyerdierks A."/>
            <person name="Storesund J.E."/>
            <person name="Kallscheuer N."/>
            <person name="Luecker S."/>
            <person name="Lage O.M."/>
            <person name="Pohl T."/>
            <person name="Merkel B.J."/>
            <person name="Hornburger P."/>
            <person name="Mueller R.-W."/>
            <person name="Bruemmer F."/>
            <person name="Labrenz M."/>
            <person name="Spormann A.M."/>
            <person name="Op den Camp H."/>
            <person name="Overmann J."/>
            <person name="Amann R."/>
            <person name="Jetten M.S.M."/>
            <person name="Mascher T."/>
            <person name="Medema M.H."/>
            <person name="Devos D.P."/>
            <person name="Kaster A.-K."/>
            <person name="Ovreas L."/>
            <person name="Rohde M."/>
            <person name="Galperin M.Y."/>
            <person name="Jogler C."/>
        </authorList>
    </citation>
    <scope>NUCLEOTIDE SEQUENCE [LARGE SCALE GENOMIC DNA]</scope>
    <source>
        <strain evidence="2 3">FC18</strain>
    </source>
</reference>
<keyword evidence="1" id="KW-0812">Transmembrane</keyword>
<keyword evidence="1" id="KW-0472">Membrane</keyword>
<accession>A0A5B9PEL7</accession>
<name>A0A5B9PEL7_9BACT</name>
<sequence>MKNLTGIVTDFFDLSMSSGGGRRRIVEARRKWIVAEVLFADTALIGPCVLLALFPKASEFEHSVSGGKHEYDVTKDRKWHGD</sequence>
<feature type="transmembrane region" description="Helical" evidence="1">
    <location>
        <begin position="32"/>
        <end position="54"/>
    </location>
</feature>
<organism evidence="2 3">
    <name type="scientific">Mariniblastus fucicola</name>
    <dbReference type="NCBI Taxonomy" id="980251"/>
    <lineage>
        <taxon>Bacteria</taxon>
        <taxon>Pseudomonadati</taxon>
        <taxon>Planctomycetota</taxon>
        <taxon>Planctomycetia</taxon>
        <taxon>Pirellulales</taxon>
        <taxon>Pirellulaceae</taxon>
        <taxon>Mariniblastus</taxon>
    </lineage>
</organism>
<gene>
    <name evidence="2" type="ORF">MFFC18_50910</name>
</gene>
<dbReference type="Proteomes" id="UP000322214">
    <property type="component" value="Chromosome"/>
</dbReference>